<feature type="transmembrane region" description="Helical" evidence="8">
    <location>
        <begin position="461"/>
        <end position="480"/>
    </location>
</feature>
<feature type="transmembrane region" description="Helical" evidence="8">
    <location>
        <begin position="360"/>
        <end position="377"/>
    </location>
</feature>
<protein>
    <recommendedName>
        <fullName evidence="2">NADH:ubiquinone reductase (H(+)-translocating)</fullName>
        <ecNumber evidence="2">7.1.1.2</ecNumber>
    </recommendedName>
    <alternativeName>
        <fullName evidence="6">NADH dehydrogenase subunit 5</fullName>
    </alternativeName>
</protein>
<sequence>MFSFLCLVLFFSCSVSSYFISSSSSFGTELLGCLYYSNSLMEIYYGYGWYTTFFLTMLALCGLLSLNFSIHYMGNSSLSANYLFFNILVFLITMVILTCSNNLLTSLVLWEYLGLVSFFLILFYNNCVSLQASVITLVTSRLGDIFLFLIAGYSIFNSFNNNSVSYYFLVLSLFFIIGSKSAFYPMISWLLEAMRAPTPVSALVHSSTLVAAGVWFLSYYLNVFCSNFLFIIIYLSCISTICITSYCSCVITDAKKIVALSTSNNISWCLLYIISGDFILSLLQLLTHGVGKCLFFTLMGDLMSSNEGGQNYKSFGNNNYSWFSINLFLSIFCLAGVPYVGIYFSKHFFFGNGLGDSFSIINYFLLLGGLLGTNVYSGRLYSILLNNSNGSNVRYNNVFLINTFFLLLMLLFNYALCFNLSEKLNGSQNLSTQIIFIVFFGLIGGYKLGTSNNIQTKGSGASLYFLDVLVSLLGNSANYINKLGVLSVYRWDSFVFNNMYLFLSSRLIFSVLVGFSLVVLLFL</sequence>
<dbReference type="AlphaFoldDB" id="H6U4R3"/>
<dbReference type="EMBL" id="JN592039">
    <property type="protein sequence ID" value="AEO93249.1"/>
    <property type="molecule type" value="Genomic_DNA"/>
</dbReference>
<feature type="transmembrane region" description="Helical" evidence="8">
    <location>
        <begin position="430"/>
        <end position="449"/>
    </location>
</feature>
<dbReference type="Pfam" id="PF00361">
    <property type="entry name" value="Proton_antipo_M"/>
    <property type="match status" value="1"/>
</dbReference>
<feature type="transmembrane region" description="Helical" evidence="8">
    <location>
        <begin position="320"/>
        <end position="340"/>
    </location>
</feature>
<geneLocation type="mitochondrion" evidence="11"/>
<dbReference type="GO" id="GO:0003954">
    <property type="term" value="F:NADH dehydrogenase activity"/>
    <property type="evidence" value="ECO:0007669"/>
    <property type="project" value="TreeGrafter"/>
</dbReference>
<dbReference type="PANTHER" id="PTHR42829">
    <property type="entry name" value="NADH-UBIQUINONE OXIDOREDUCTASE CHAIN 5"/>
    <property type="match status" value="1"/>
</dbReference>
<dbReference type="GO" id="GO:0042773">
    <property type="term" value="P:ATP synthesis coupled electron transport"/>
    <property type="evidence" value="ECO:0007669"/>
    <property type="project" value="InterPro"/>
</dbReference>
<dbReference type="PRINTS" id="PR01434">
    <property type="entry name" value="NADHDHGNASE5"/>
</dbReference>
<evidence type="ECO:0000256" key="2">
    <source>
        <dbReference type="ARBA" id="ARBA00012944"/>
    </source>
</evidence>
<comment type="catalytic activity">
    <reaction evidence="7">
        <text>a ubiquinone + NADH + 5 H(+)(in) = a ubiquinol + NAD(+) + 4 H(+)(out)</text>
        <dbReference type="Rhea" id="RHEA:29091"/>
        <dbReference type="Rhea" id="RHEA-COMP:9565"/>
        <dbReference type="Rhea" id="RHEA-COMP:9566"/>
        <dbReference type="ChEBI" id="CHEBI:15378"/>
        <dbReference type="ChEBI" id="CHEBI:16389"/>
        <dbReference type="ChEBI" id="CHEBI:17976"/>
        <dbReference type="ChEBI" id="CHEBI:57540"/>
        <dbReference type="ChEBI" id="CHEBI:57945"/>
        <dbReference type="EC" id="7.1.1.2"/>
    </reaction>
</comment>
<dbReference type="InterPro" id="IPR003945">
    <property type="entry name" value="NU5C-like"/>
</dbReference>
<feature type="transmembrane region" description="Helical" evidence="8">
    <location>
        <begin position="43"/>
        <end position="66"/>
    </location>
</feature>
<feature type="transmembrane region" description="Helical" evidence="8">
    <location>
        <begin position="103"/>
        <end position="123"/>
    </location>
</feature>
<evidence type="ECO:0000256" key="9">
    <source>
        <dbReference type="SAM" id="SignalP"/>
    </source>
</evidence>
<evidence type="ECO:0000259" key="10">
    <source>
        <dbReference type="Pfam" id="PF00361"/>
    </source>
</evidence>
<feature type="transmembrane region" description="Helical" evidence="8">
    <location>
        <begin position="500"/>
        <end position="522"/>
    </location>
</feature>
<evidence type="ECO:0000256" key="3">
    <source>
        <dbReference type="ARBA" id="ARBA00022692"/>
    </source>
</evidence>
<feature type="transmembrane region" description="Helical" evidence="8">
    <location>
        <begin position="135"/>
        <end position="156"/>
    </location>
</feature>
<accession>H6U4R3</accession>
<evidence type="ECO:0000256" key="1">
    <source>
        <dbReference type="ARBA" id="ARBA00004141"/>
    </source>
</evidence>
<dbReference type="GO" id="GO:0016020">
    <property type="term" value="C:membrane"/>
    <property type="evidence" value="ECO:0007669"/>
    <property type="project" value="UniProtKB-SubCell"/>
</dbReference>
<evidence type="ECO:0000256" key="7">
    <source>
        <dbReference type="ARBA" id="ARBA00049551"/>
    </source>
</evidence>
<reference evidence="11" key="1">
    <citation type="journal article" date="2012" name="Mol. Biol. Rep.">
        <title>The complete mitochondrial genome of Pseudochauhanea macrorchis (Monogenea: Chauhaneidae) revealed a highly repetitive region and a gene rearrangement hot spot in Polyopisthocotylea.</title>
        <authorList>
            <person name="Zhang J."/>
            <person name="Wu X."/>
            <person name="Xie M."/>
            <person name="Li A."/>
        </authorList>
    </citation>
    <scope>NUCLEOTIDE SEQUENCE</scope>
</reference>
<keyword evidence="4 8" id="KW-1133">Transmembrane helix</keyword>
<gene>
    <name evidence="11" type="primary">nad5</name>
</gene>
<keyword evidence="9" id="KW-0732">Signal</keyword>
<comment type="subcellular location">
    <subcellularLocation>
        <location evidence="1">Membrane</location>
        <topology evidence="1">Multi-pass membrane protein</topology>
    </subcellularLocation>
</comment>
<dbReference type="EC" id="7.1.1.2" evidence="2"/>
<feature type="domain" description="NADH:quinone oxidoreductase/Mrp antiporter transmembrane" evidence="10">
    <location>
        <begin position="100"/>
        <end position="360"/>
    </location>
</feature>
<evidence type="ECO:0000313" key="11">
    <source>
        <dbReference type="EMBL" id="AEO93249.1"/>
    </source>
</evidence>
<dbReference type="GO" id="GO:0015990">
    <property type="term" value="P:electron transport coupled proton transport"/>
    <property type="evidence" value="ECO:0007669"/>
    <property type="project" value="TreeGrafter"/>
</dbReference>
<feature type="chain" id="PRO_5003607550" description="NADH:ubiquinone reductase (H(+)-translocating)" evidence="9">
    <location>
        <begin position="18"/>
        <end position="523"/>
    </location>
</feature>
<evidence type="ECO:0000256" key="8">
    <source>
        <dbReference type="SAM" id="Phobius"/>
    </source>
</evidence>
<proteinExistence type="predicted"/>
<dbReference type="GO" id="GO:0008137">
    <property type="term" value="F:NADH dehydrogenase (ubiquinone) activity"/>
    <property type="evidence" value="ECO:0007669"/>
    <property type="project" value="UniProtKB-EC"/>
</dbReference>
<organism evidence="11">
    <name type="scientific">Pseudochauhanea macrorchis</name>
    <name type="common">Flatworm</name>
    <dbReference type="NCBI Taxonomy" id="1086615"/>
    <lineage>
        <taxon>Eukaryota</taxon>
        <taxon>Metazoa</taxon>
        <taxon>Spiralia</taxon>
        <taxon>Lophotrochozoa</taxon>
        <taxon>Platyhelminthes</taxon>
        <taxon>Monogenea</taxon>
        <taxon>Polyopisthocotylea</taxon>
        <taxon>Mazocraeidea</taxon>
        <taxon>Chauhaneidae</taxon>
        <taxon>Pseudochauhanea</taxon>
    </lineage>
</organism>
<dbReference type="InterPro" id="IPR001750">
    <property type="entry name" value="ND/Mrp_TM"/>
</dbReference>
<feature type="transmembrane region" description="Helical" evidence="8">
    <location>
        <begin position="78"/>
        <end position="97"/>
    </location>
</feature>
<feature type="signal peptide" evidence="9">
    <location>
        <begin position="1"/>
        <end position="17"/>
    </location>
</feature>
<evidence type="ECO:0000256" key="6">
    <source>
        <dbReference type="ARBA" id="ARBA00031027"/>
    </source>
</evidence>
<keyword evidence="11" id="KW-0496">Mitochondrion</keyword>
<keyword evidence="3 8" id="KW-0812">Transmembrane</keyword>
<feature type="transmembrane region" description="Helical" evidence="8">
    <location>
        <begin position="168"/>
        <end position="191"/>
    </location>
</feature>
<feature type="transmembrane region" description="Helical" evidence="8">
    <location>
        <begin position="228"/>
        <end position="250"/>
    </location>
</feature>
<feature type="transmembrane region" description="Helical" evidence="8">
    <location>
        <begin position="203"/>
        <end position="222"/>
    </location>
</feature>
<name>H6U4R3_PSEMH</name>
<keyword evidence="5 8" id="KW-0472">Membrane</keyword>
<dbReference type="PANTHER" id="PTHR42829:SF2">
    <property type="entry name" value="NADH-UBIQUINONE OXIDOREDUCTASE CHAIN 5"/>
    <property type="match status" value="1"/>
</dbReference>
<evidence type="ECO:0000256" key="5">
    <source>
        <dbReference type="ARBA" id="ARBA00023136"/>
    </source>
</evidence>
<feature type="transmembrane region" description="Helical" evidence="8">
    <location>
        <begin position="398"/>
        <end position="418"/>
    </location>
</feature>
<evidence type="ECO:0000256" key="4">
    <source>
        <dbReference type="ARBA" id="ARBA00022989"/>
    </source>
</evidence>